<dbReference type="Pfam" id="PF04564">
    <property type="entry name" value="U-box"/>
    <property type="match status" value="1"/>
</dbReference>
<comment type="catalytic activity">
    <reaction evidence="1 5">
        <text>S-ubiquitinyl-[E2 ubiquitin-conjugating enzyme]-L-cysteine + [acceptor protein]-L-lysine = [E2 ubiquitin-conjugating enzyme]-L-cysteine + N(6)-ubiquitinyl-[acceptor protein]-L-lysine.</text>
        <dbReference type="EC" id="2.3.2.27"/>
    </reaction>
</comment>
<evidence type="ECO:0000259" key="6">
    <source>
        <dbReference type="PROSITE" id="PS51698"/>
    </source>
</evidence>
<comment type="caution">
    <text evidence="7">The sequence shown here is derived from an EMBL/GenBank/DDBJ whole genome shotgun (WGS) entry which is preliminary data.</text>
</comment>
<keyword evidence="3 5" id="KW-0808">Transferase</keyword>
<gene>
    <name evidence="7" type="ORF">DVH24_009166</name>
</gene>
<dbReference type="GO" id="GO:0061630">
    <property type="term" value="F:ubiquitin protein ligase activity"/>
    <property type="evidence" value="ECO:0007669"/>
    <property type="project" value="UniProtKB-UniRule"/>
</dbReference>
<evidence type="ECO:0000313" key="7">
    <source>
        <dbReference type="EMBL" id="RXH96662.1"/>
    </source>
</evidence>
<evidence type="ECO:0000256" key="3">
    <source>
        <dbReference type="ARBA" id="ARBA00022679"/>
    </source>
</evidence>
<dbReference type="Pfam" id="PF25598">
    <property type="entry name" value="ARM_PUB"/>
    <property type="match status" value="1"/>
</dbReference>
<dbReference type="FunFam" id="3.30.40.10:FF:000442">
    <property type="entry name" value="RING-type E3 ubiquitin transferase"/>
    <property type="match status" value="1"/>
</dbReference>
<organism evidence="7 8">
    <name type="scientific">Malus domestica</name>
    <name type="common">Apple</name>
    <name type="synonym">Pyrus malus</name>
    <dbReference type="NCBI Taxonomy" id="3750"/>
    <lineage>
        <taxon>Eukaryota</taxon>
        <taxon>Viridiplantae</taxon>
        <taxon>Streptophyta</taxon>
        <taxon>Embryophyta</taxon>
        <taxon>Tracheophyta</taxon>
        <taxon>Spermatophyta</taxon>
        <taxon>Magnoliopsida</taxon>
        <taxon>eudicotyledons</taxon>
        <taxon>Gunneridae</taxon>
        <taxon>Pentapetalae</taxon>
        <taxon>rosids</taxon>
        <taxon>fabids</taxon>
        <taxon>Rosales</taxon>
        <taxon>Rosaceae</taxon>
        <taxon>Amygdaloideae</taxon>
        <taxon>Maleae</taxon>
        <taxon>Malus</taxon>
    </lineage>
</organism>
<dbReference type="CDD" id="cd16664">
    <property type="entry name" value="RING-Ubox_PUB"/>
    <property type="match status" value="1"/>
</dbReference>
<proteinExistence type="predicted"/>
<dbReference type="InterPro" id="IPR011989">
    <property type="entry name" value="ARM-like"/>
</dbReference>
<dbReference type="SUPFAM" id="SSF48371">
    <property type="entry name" value="ARM repeat"/>
    <property type="match status" value="1"/>
</dbReference>
<dbReference type="UniPathway" id="UPA00143"/>
<dbReference type="InterPro" id="IPR058678">
    <property type="entry name" value="ARM_PUB"/>
</dbReference>
<dbReference type="AlphaFoldDB" id="A0A498JSX7"/>
<evidence type="ECO:0000256" key="1">
    <source>
        <dbReference type="ARBA" id="ARBA00000900"/>
    </source>
</evidence>
<accession>A0A498JSX7</accession>
<keyword evidence="4 5" id="KW-0833">Ubl conjugation pathway</keyword>
<dbReference type="Proteomes" id="UP000290289">
    <property type="component" value="Chromosome 6"/>
</dbReference>
<dbReference type="PANTHER" id="PTHR22849">
    <property type="entry name" value="WDSAM1 PROTEIN"/>
    <property type="match status" value="1"/>
</dbReference>
<evidence type="ECO:0000256" key="2">
    <source>
        <dbReference type="ARBA" id="ARBA00004906"/>
    </source>
</evidence>
<reference evidence="7 8" key="1">
    <citation type="submission" date="2018-10" db="EMBL/GenBank/DDBJ databases">
        <title>A high-quality apple genome assembly.</title>
        <authorList>
            <person name="Hu J."/>
        </authorList>
    </citation>
    <scope>NUCLEOTIDE SEQUENCE [LARGE SCALE GENOMIC DNA]</scope>
    <source>
        <strain evidence="8">cv. HFTH1</strain>
        <tissue evidence="7">Young leaf</tissue>
    </source>
</reference>
<keyword evidence="8" id="KW-1185">Reference proteome</keyword>
<dbReference type="KEGG" id="mdm:103438258"/>
<dbReference type="EC" id="2.3.2.27" evidence="5"/>
<dbReference type="Gene3D" id="3.30.40.10">
    <property type="entry name" value="Zinc/RING finger domain, C3HC4 (zinc finger)"/>
    <property type="match status" value="1"/>
</dbReference>
<dbReference type="Gene3D" id="1.25.10.10">
    <property type="entry name" value="Leucine-rich Repeat Variant"/>
    <property type="match status" value="1"/>
</dbReference>
<evidence type="ECO:0000313" key="8">
    <source>
        <dbReference type="Proteomes" id="UP000290289"/>
    </source>
</evidence>
<dbReference type="InterPro" id="IPR045210">
    <property type="entry name" value="RING-Ubox_PUB"/>
</dbReference>
<dbReference type="InterPro" id="IPR013083">
    <property type="entry name" value="Znf_RING/FYVE/PHD"/>
</dbReference>
<dbReference type="PANTHER" id="PTHR22849:SF119">
    <property type="entry name" value="U-BOX DOMAIN-CONTAINING PROTEIN"/>
    <property type="match status" value="1"/>
</dbReference>
<protein>
    <recommendedName>
        <fullName evidence="5 6">U-box domain-containing protein</fullName>
        <ecNumber evidence="5">2.3.2.27</ecNumber>
    </recommendedName>
    <alternativeName>
        <fullName evidence="5">RING-type E3 ubiquitin transferase PUB</fullName>
    </alternativeName>
</protein>
<dbReference type="GO" id="GO:0016567">
    <property type="term" value="P:protein ubiquitination"/>
    <property type="evidence" value="ECO:0007669"/>
    <property type="project" value="UniProtKB-UniRule"/>
</dbReference>
<evidence type="ECO:0000256" key="4">
    <source>
        <dbReference type="ARBA" id="ARBA00022786"/>
    </source>
</evidence>
<dbReference type="OrthoDB" id="10064100at2759"/>
<dbReference type="PROSITE" id="PS51698">
    <property type="entry name" value="U_BOX"/>
    <property type="match status" value="1"/>
</dbReference>
<dbReference type="SMR" id="A0A498JSX7"/>
<dbReference type="InterPro" id="IPR045185">
    <property type="entry name" value="PUB22/23/24-like"/>
</dbReference>
<sequence length="444" mass="49682">MGLGWIRRRTGHRAAKNQPGDLDMEALIPDHFLCPISLDLMKDPVTLSSGITYDRQSIDTWLEGGNFTCPVTNQVLRSFDQIPNHSLRKMIQEWCTENKRYGIERVPTPRVPVMPNEVSEILFSLAGSARNLDHQGCFECVRRIKNWAAESERNKRCILENGAASVLSAAFDSFAGDCGKKNAIVCEELLSALSWMLPAFDEESHKYLGSKASLHCMVWFLKETDDLSVKQNSLLALKQLLSCDDHTKHAEALAEIGGVNDILFKLIREKISPAITKASLMVVFYLISSSSSAGEKIKLSFLEMGLVSVLLEMLVDSERGVSERALAVIDSLCDCDEGREKAYADALTIPVLVKKILRISEMATEHSISAIWKLCKCASRQEERVLVEALQVGTFQKLLLVLQVRCGDDHTKEKTNELLKLLNPYRAGLECIESVDFKSIRRSF</sequence>
<dbReference type="Gramene" id="mRNA:MD06G0194700">
    <property type="protein sequence ID" value="CDS:MD06G0194700.1"/>
    <property type="gene ID" value="MD06G0194700"/>
</dbReference>
<dbReference type="InterPro" id="IPR016024">
    <property type="entry name" value="ARM-type_fold"/>
</dbReference>
<dbReference type="SMART" id="SM00504">
    <property type="entry name" value="Ubox"/>
    <property type="match status" value="1"/>
</dbReference>
<name>A0A498JSX7_MALDO</name>
<dbReference type="EMBL" id="RDQH01000332">
    <property type="protein sequence ID" value="RXH96662.1"/>
    <property type="molecule type" value="Genomic_DNA"/>
</dbReference>
<comment type="function">
    <text evidence="5">Functions as an E3 ubiquitin ligase.</text>
</comment>
<comment type="pathway">
    <text evidence="2 5">Protein modification; protein ubiquitination.</text>
</comment>
<evidence type="ECO:0000256" key="5">
    <source>
        <dbReference type="RuleBase" id="RU369093"/>
    </source>
</evidence>
<dbReference type="InterPro" id="IPR003613">
    <property type="entry name" value="Ubox_domain"/>
</dbReference>
<feature type="domain" description="U-box" evidence="6">
    <location>
        <begin position="27"/>
        <end position="101"/>
    </location>
</feature>
<dbReference type="SUPFAM" id="SSF57850">
    <property type="entry name" value="RING/U-box"/>
    <property type="match status" value="1"/>
</dbReference>